<dbReference type="GO" id="GO:0000160">
    <property type="term" value="P:phosphorelay signal transduction system"/>
    <property type="evidence" value="ECO:0007669"/>
    <property type="project" value="InterPro"/>
</dbReference>
<dbReference type="InterPro" id="IPR036188">
    <property type="entry name" value="FAD/NAD-bd_sf"/>
</dbReference>
<dbReference type="PRINTS" id="PR00368">
    <property type="entry name" value="FADPNR"/>
</dbReference>
<keyword evidence="8" id="KW-1185">Reference proteome</keyword>
<reference evidence="7 8" key="1">
    <citation type="submission" date="2018-12" db="EMBL/GenBank/DDBJ databases">
        <title>Draft genome sequence of Embleya hyalina NBRC 13850T.</title>
        <authorList>
            <person name="Komaki H."/>
            <person name="Hosoyama A."/>
            <person name="Kimura A."/>
            <person name="Ichikawa N."/>
            <person name="Tamura T."/>
        </authorList>
    </citation>
    <scope>NUCLEOTIDE SEQUENCE [LARGE SCALE GENOMIC DNA]</scope>
    <source>
        <strain evidence="7 8">NBRC 13850</strain>
    </source>
</reference>
<proteinExistence type="predicted"/>
<evidence type="ECO:0000256" key="5">
    <source>
        <dbReference type="SAM" id="MobiDB-lite"/>
    </source>
</evidence>
<sequence length="582" mass="62752">MDKPVLLTVDDDPAVSRAVARDLRRQYGDRHRVVRAESGAQALEALAELHERGEQVAVLIADQRMPQMDGVAFLEQAAHRYPRAKRVLLTAYADTGAAIRAINDVDIDHYLLKPWDPPEERLYPVLDSLITAWETAPVPDESWATVIGARFSAPSFELRDFLANNGVPYRWYDVGQAEARRLLRETGTTEADVPVVIAPDSTVLRGPSKGELAEYVGLSVTASDDLYDVVIVGGGPAGLGAAVYAASEGLRTLLVERQATGGQAGQSSRIENYLGFPDGISGSQFIGRARRQALKFGAEMVSTRDVTGLHVDGDVRTISCDGDVVARGHAVVLATGVSYRTLDAPGLAELTDRGVYYGAALTTGPDTRDQDVYIVGAANSAGQAAVFFARYARRVIILVRGAGLEASMSHYLIEQLEQIPNVEVRVRTEVSRAHGTGRLRELTLRDRDSGTEETVPASWLFVFIGASPRTAWLDGSGVRRDRDGYILTGGELLDDCDGELDGWSRPPFVQETAVPGVFAAGDSRAASVKRVASAVGEGAMTVMLVHRYLDTLDTRKPGDDPGRPGDARTPADTRTPATEASR</sequence>
<name>A0A401YU35_9ACTN</name>
<dbReference type="AlphaFoldDB" id="A0A401YU35"/>
<dbReference type="Proteomes" id="UP000286931">
    <property type="component" value="Unassembled WGS sequence"/>
</dbReference>
<comment type="caution">
    <text evidence="7">The sequence shown here is derived from an EMBL/GenBank/DDBJ whole genome shotgun (WGS) entry which is preliminary data.</text>
</comment>
<comment type="catalytic activity">
    <reaction evidence="3">
        <text>[thioredoxin]-dithiol + NADP(+) = [thioredoxin]-disulfide + NADPH + H(+)</text>
        <dbReference type="Rhea" id="RHEA:20345"/>
        <dbReference type="Rhea" id="RHEA-COMP:10698"/>
        <dbReference type="Rhea" id="RHEA-COMP:10700"/>
        <dbReference type="ChEBI" id="CHEBI:15378"/>
        <dbReference type="ChEBI" id="CHEBI:29950"/>
        <dbReference type="ChEBI" id="CHEBI:50058"/>
        <dbReference type="ChEBI" id="CHEBI:57783"/>
        <dbReference type="ChEBI" id="CHEBI:58349"/>
        <dbReference type="EC" id="1.8.1.9"/>
    </reaction>
</comment>
<dbReference type="InterPro" id="IPR050097">
    <property type="entry name" value="Ferredoxin-NADP_redctase_2"/>
</dbReference>
<feature type="modified residue" description="4-aspartylphosphate" evidence="4">
    <location>
        <position position="62"/>
    </location>
</feature>
<dbReference type="Gene3D" id="3.40.50.2300">
    <property type="match status" value="1"/>
</dbReference>
<dbReference type="PRINTS" id="PR00469">
    <property type="entry name" value="PNDRDTASEII"/>
</dbReference>
<evidence type="ECO:0000256" key="3">
    <source>
        <dbReference type="ARBA" id="ARBA00048132"/>
    </source>
</evidence>
<dbReference type="PROSITE" id="PS50110">
    <property type="entry name" value="RESPONSE_REGULATORY"/>
    <property type="match status" value="1"/>
</dbReference>
<dbReference type="Pfam" id="PF00072">
    <property type="entry name" value="Response_reg"/>
    <property type="match status" value="1"/>
</dbReference>
<evidence type="ECO:0000313" key="8">
    <source>
        <dbReference type="Proteomes" id="UP000286931"/>
    </source>
</evidence>
<dbReference type="InterPro" id="IPR023753">
    <property type="entry name" value="FAD/NAD-binding_dom"/>
</dbReference>
<evidence type="ECO:0000256" key="2">
    <source>
        <dbReference type="ARBA" id="ARBA00023002"/>
    </source>
</evidence>
<dbReference type="InterPro" id="IPR011006">
    <property type="entry name" value="CheY-like_superfamily"/>
</dbReference>
<accession>A0A401YU35</accession>
<evidence type="ECO:0000313" key="7">
    <source>
        <dbReference type="EMBL" id="GCD98107.1"/>
    </source>
</evidence>
<feature type="domain" description="Response regulatory" evidence="6">
    <location>
        <begin position="5"/>
        <end position="128"/>
    </location>
</feature>
<evidence type="ECO:0000256" key="4">
    <source>
        <dbReference type="PROSITE-ProRule" id="PRU00169"/>
    </source>
</evidence>
<dbReference type="PANTHER" id="PTHR48105">
    <property type="entry name" value="THIOREDOXIN REDUCTASE 1-RELATED-RELATED"/>
    <property type="match status" value="1"/>
</dbReference>
<dbReference type="GO" id="GO:0004791">
    <property type="term" value="F:thioredoxin-disulfide reductase (NADPH) activity"/>
    <property type="evidence" value="ECO:0007669"/>
    <property type="project" value="UniProtKB-EC"/>
</dbReference>
<keyword evidence="2" id="KW-0560">Oxidoreductase</keyword>
<feature type="region of interest" description="Disordered" evidence="5">
    <location>
        <begin position="552"/>
        <end position="582"/>
    </location>
</feature>
<dbReference type="SMART" id="SM00448">
    <property type="entry name" value="REC"/>
    <property type="match status" value="1"/>
</dbReference>
<dbReference type="EMBL" id="BIFH01000026">
    <property type="protein sequence ID" value="GCD98107.1"/>
    <property type="molecule type" value="Genomic_DNA"/>
</dbReference>
<feature type="compositionally biased region" description="Basic and acidic residues" evidence="5">
    <location>
        <begin position="552"/>
        <end position="571"/>
    </location>
</feature>
<protein>
    <submittedName>
        <fullName evidence="7">Fused response regulator/thioredoxin-disulfide reductase</fullName>
    </submittedName>
</protein>
<evidence type="ECO:0000259" key="6">
    <source>
        <dbReference type="PROSITE" id="PS50110"/>
    </source>
</evidence>
<feature type="compositionally biased region" description="Low complexity" evidence="5">
    <location>
        <begin position="572"/>
        <end position="582"/>
    </location>
</feature>
<dbReference type="Gene3D" id="3.50.50.60">
    <property type="entry name" value="FAD/NAD(P)-binding domain"/>
    <property type="match status" value="2"/>
</dbReference>
<evidence type="ECO:0000256" key="1">
    <source>
        <dbReference type="ARBA" id="ARBA00022630"/>
    </source>
</evidence>
<keyword evidence="1" id="KW-0285">Flavoprotein</keyword>
<dbReference type="SUPFAM" id="SSF51905">
    <property type="entry name" value="FAD/NAD(P)-binding domain"/>
    <property type="match status" value="1"/>
</dbReference>
<dbReference type="SUPFAM" id="SSF52172">
    <property type="entry name" value="CheY-like"/>
    <property type="match status" value="1"/>
</dbReference>
<gene>
    <name evidence="7" type="primary">trxB_4</name>
    <name evidence="7" type="ORF">EHYA_05807</name>
</gene>
<dbReference type="Pfam" id="PF07992">
    <property type="entry name" value="Pyr_redox_2"/>
    <property type="match status" value="1"/>
</dbReference>
<organism evidence="7 8">
    <name type="scientific">Embleya hyalina</name>
    <dbReference type="NCBI Taxonomy" id="516124"/>
    <lineage>
        <taxon>Bacteria</taxon>
        <taxon>Bacillati</taxon>
        <taxon>Actinomycetota</taxon>
        <taxon>Actinomycetes</taxon>
        <taxon>Kitasatosporales</taxon>
        <taxon>Streptomycetaceae</taxon>
        <taxon>Embleya</taxon>
    </lineage>
</organism>
<dbReference type="InterPro" id="IPR001789">
    <property type="entry name" value="Sig_transdc_resp-reg_receiver"/>
</dbReference>
<keyword evidence="4" id="KW-0597">Phosphoprotein</keyword>